<dbReference type="NCBIfam" id="NF011984">
    <property type="entry name" value="PRK15446.1-5"/>
    <property type="match status" value="1"/>
</dbReference>
<protein>
    <submittedName>
        <fullName evidence="2">Phosphonate metabolism protein PhnM</fullName>
    </submittedName>
</protein>
<dbReference type="EMBL" id="LAJE02000073">
    <property type="protein sequence ID" value="OEO32395.1"/>
    <property type="molecule type" value="Genomic_DNA"/>
</dbReference>
<dbReference type="PANTHER" id="PTHR43135">
    <property type="entry name" value="ALPHA-D-RIBOSE 1-METHYLPHOSPHONATE 5-TRIPHOSPHATE DIPHOSPHATASE"/>
    <property type="match status" value="1"/>
</dbReference>
<dbReference type="PIRSF" id="PIRSF038971">
    <property type="entry name" value="PhnM"/>
    <property type="match status" value="1"/>
</dbReference>
<dbReference type="InterPro" id="IPR051781">
    <property type="entry name" value="Metallo-dep_Hydrolase"/>
</dbReference>
<dbReference type="Proteomes" id="UP000095463">
    <property type="component" value="Unassembled WGS sequence"/>
</dbReference>
<dbReference type="PANTHER" id="PTHR43135:SF3">
    <property type="entry name" value="ALPHA-D-RIBOSE 1-METHYLPHOSPHONATE 5-TRIPHOSPHATE DIPHOSPHATASE"/>
    <property type="match status" value="1"/>
</dbReference>
<dbReference type="InterPro" id="IPR011059">
    <property type="entry name" value="Metal-dep_hydrolase_composite"/>
</dbReference>
<dbReference type="NCBIfam" id="TIGR02318">
    <property type="entry name" value="phosphono_phnM"/>
    <property type="match status" value="1"/>
</dbReference>
<dbReference type="SUPFAM" id="SSF51556">
    <property type="entry name" value="Metallo-dependent hydrolases"/>
    <property type="match status" value="1"/>
</dbReference>
<comment type="caution">
    <text evidence="2">The sequence shown here is derived from an EMBL/GenBank/DDBJ whole genome shotgun (WGS) entry which is preliminary data.</text>
</comment>
<dbReference type="NCBIfam" id="NF011990">
    <property type="entry name" value="PRK15446.2-6"/>
    <property type="match status" value="1"/>
</dbReference>
<dbReference type="NCBIfam" id="NF011988">
    <property type="entry name" value="PRK15446.2-4"/>
    <property type="match status" value="1"/>
</dbReference>
<evidence type="ECO:0000313" key="3">
    <source>
        <dbReference type="Proteomes" id="UP000095463"/>
    </source>
</evidence>
<dbReference type="Pfam" id="PF01979">
    <property type="entry name" value="Amidohydro_1"/>
    <property type="match status" value="1"/>
</dbReference>
<dbReference type="Gene3D" id="3.20.20.140">
    <property type="entry name" value="Metal-dependent hydrolases"/>
    <property type="match status" value="1"/>
</dbReference>
<feature type="domain" description="Amidohydrolase-related" evidence="1">
    <location>
        <begin position="47"/>
        <end position="376"/>
    </location>
</feature>
<dbReference type="RefSeq" id="WP_069908452.1">
    <property type="nucleotide sequence ID" value="NZ_LAJE02000073.1"/>
</dbReference>
<keyword evidence="3" id="KW-1185">Reference proteome</keyword>
<proteinExistence type="predicted"/>
<name>A0A1E5XUY9_9HYPH</name>
<dbReference type="InterPro" id="IPR012696">
    <property type="entry name" value="PhnM"/>
</dbReference>
<dbReference type="GO" id="GO:0016810">
    <property type="term" value="F:hydrolase activity, acting on carbon-nitrogen (but not peptide) bonds"/>
    <property type="evidence" value="ECO:0007669"/>
    <property type="project" value="InterPro"/>
</dbReference>
<dbReference type="GO" id="GO:0019700">
    <property type="term" value="P:organic phosphonate catabolic process"/>
    <property type="evidence" value="ECO:0007669"/>
    <property type="project" value="InterPro"/>
</dbReference>
<gene>
    <name evidence="2" type="ORF">VW23_011785</name>
</gene>
<dbReference type="SUPFAM" id="SSF51338">
    <property type="entry name" value="Composite domain of metallo-dependent hydrolases"/>
    <property type="match status" value="1"/>
</dbReference>
<accession>A0A1E5XUY9</accession>
<dbReference type="InterPro" id="IPR006680">
    <property type="entry name" value="Amidohydro-rel"/>
</dbReference>
<dbReference type="InterPro" id="IPR032466">
    <property type="entry name" value="Metal_Hydrolase"/>
</dbReference>
<reference evidence="2 3" key="1">
    <citation type="journal article" date="2015" name="Genome Announc.">
        <title>Genome Assemblies of Three Soil-Associated Devosia species: D. insulae, D. limi, and D. soli.</title>
        <authorList>
            <person name="Hassan Y.I."/>
            <person name="Lepp D."/>
            <person name="Zhou T."/>
        </authorList>
    </citation>
    <scope>NUCLEOTIDE SEQUENCE [LARGE SCALE GENOMIC DNA]</scope>
    <source>
        <strain evidence="2 3">DS-56</strain>
    </source>
</reference>
<dbReference type="AlphaFoldDB" id="A0A1E5XUY9"/>
<evidence type="ECO:0000313" key="2">
    <source>
        <dbReference type="EMBL" id="OEO32395.1"/>
    </source>
</evidence>
<organism evidence="2 3">
    <name type="scientific">Devosia insulae DS-56</name>
    <dbReference type="NCBI Taxonomy" id="1116389"/>
    <lineage>
        <taxon>Bacteria</taxon>
        <taxon>Pseudomonadati</taxon>
        <taxon>Pseudomonadota</taxon>
        <taxon>Alphaproteobacteria</taxon>
        <taxon>Hyphomicrobiales</taxon>
        <taxon>Devosiaceae</taxon>
        <taxon>Devosia</taxon>
    </lineage>
</organism>
<sequence>MWLSDFRLVLADRIIERGALRIENGAIVAIRESTVADADIEGNGLLLLPGMIDMHGDMIEREMEPRPGVRMPMEMGLRDLDRKLASSGVTTAYAAVSFSPASTYGHMRSYEHTSAMIRAIGEYRDQLLIDHRVHARFEVTFPAALAVVEELIAEGSVQLISLCDHTPGQGQYRDFELQKQSYAKNKGISLEQAAEQLEAKIRERKASTGDLNATLKAIAQYCALHGVPLASHDDDTIEKVALMQGLGVNISEFPVTIEAAREARARGMVNAMGAPNALRGMSYSGNLSAREAHAAGVLDLLAADYHPSAMLPAVLVLAETDPDGLPGAARLTTLNPAKALGLEDRGELAVGKRADLMVADNRGVGHVRMAFSNGRVVCSDGSLAGVLSAPTRHQDVIRMS</sequence>
<dbReference type="NCBIfam" id="NF011987">
    <property type="entry name" value="PRK15446.2-3"/>
    <property type="match status" value="1"/>
</dbReference>
<evidence type="ECO:0000259" key="1">
    <source>
        <dbReference type="Pfam" id="PF01979"/>
    </source>
</evidence>
<dbReference type="Gene3D" id="2.30.40.10">
    <property type="entry name" value="Urease, subunit C, domain 1"/>
    <property type="match status" value="1"/>
</dbReference>